<protein>
    <recommendedName>
        <fullName evidence="10">t-SNARE coiled-coil homology domain-containing protein</fullName>
    </recommendedName>
</protein>
<evidence type="ECO:0000256" key="8">
    <source>
        <dbReference type="ARBA" id="ARBA00046280"/>
    </source>
</evidence>
<dbReference type="GO" id="GO:0000139">
    <property type="term" value="C:Golgi membrane"/>
    <property type="evidence" value="ECO:0007669"/>
    <property type="project" value="UniProtKB-SubCell"/>
</dbReference>
<dbReference type="InterPro" id="IPR039899">
    <property type="entry name" value="BET1_SNARE"/>
</dbReference>
<keyword evidence="5 9" id="KW-1133">Transmembrane helix</keyword>
<dbReference type="CDD" id="cd15853">
    <property type="entry name" value="SNARE_Bet1"/>
    <property type="match status" value="1"/>
</dbReference>
<evidence type="ECO:0000256" key="6">
    <source>
        <dbReference type="ARBA" id="ARBA00023034"/>
    </source>
</evidence>
<dbReference type="Proteomes" id="UP000887567">
    <property type="component" value="Unplaced"/>
</dbReference>
<evidence type="ECO:0000256" key="4">
    <source>
        <dbReference type="ARBA" id="ARBA00022927"/>
    </source>
</evidence>
<dbReference type="SUPFAM" id="SSF58038">
    <property type="entry name" value="SNARE fusion complex"/>
    <property type="match status" value="1"/>
</dbReference>
<dbReference type="OrthoDB" id="261831at2759"/>
<keyword evidence="4" id="KW-0653">Protein transport</keyword>
<evidence type="ECO:0000313" key="12">
    <source>
        <dbReference type="Proteomes" id="UP000887567"/>
    </source>
</evidence>
<evidence type="ECO:0000256" key="9">
    <source>
        <dbReference type="SAM" id="Phobius"/>
    </source>
</evidence>
<name>A0A913Y5D1_EXADI</name>
<evidence type="ECO:0000256" key="3">
    <source>
        <dbReference type="ARBA" id="ARBA00022692"/>
    </source>
</evidence>
<evidence type="ECO:0000256" key="2">
    <source>
        <dbReference type="ARBA" id="ARBA00022448"/>
    </source>
</evidence>
<feature type="transmembrane region" description="Helical" evidence="9">
    <location>
        <begin position="83"/>
        <end position="102"/>
    </location>
</feature>
<evidence type="ECO:0000259" key="10">
    <source>
        <dbReference type="PROSITE" id="PS50192"/>
    </source>
</evidence>
<proteinExistence type="predicted"/>
<dbReference type="KEGG" id="epa:110252479"/>
<keyword evidence="6" id="KW-0333">Golgi apparatus</keyword>
<accession>A0A913Y5D1</accession>
<feature type="domain" description="T-SNARE coiled-coil homology" evidence="10">
    <location>
        <begin position="11"/>
        <end position="73"/>
    </location>
</feature>
<dbReference type="Gene3D" id="1.20.5.110">
    <property type="match status" value="1"/>
</dbReference>
<dbReference type="PROSITE" id="PS50192">
    <property type="entry name" value="T_SNARE"/>
    <property type="match status" value="1"/>
</dbReference>
<keyword evidence="7 9" id="KW-0472">Membrane</keyword>
<dbReference type="OMA" id="RLMCYLI"/>
<dbReference type="RefSeq" id="XP_020914968.1">
    <property type="nucleotide sequence ID" value="XM_021059309.1"/>
</dbReference>
<dbReference type="InterPro" id="IPR000727">
    <property type="entry name" value="T_SNARE_dom"/>
</dbReference>
<reference evidence="11" key="1">
    <citation type="submission" date="2022-11" db="UniProtKB">
        <authorList>
            <consortium name="EnsemblMetazoa"/>
        </authorList>
    </citation>
    <scope>IDENTIFICATION</scope>
</reference>
<evidence type="ECO:0000256" key="5">
    <source>
        <dbReference type="ARBA" id="ARBA00022989"/>
    </source>
</evidence>
<dbReference type="PANTHER" id="PTHR12791">
    <property type="entry name" value="GOLGI SNARE BET1-RELATED"/>
    <property type="match status" value="1"/>
</dbReference>
<sequence>AGSKSNGQMDHIMEAENNRLVDNLSNKISMLKGIAIDIDKESKHQNRYIDGMSDDFGSTSGLLSGSAQRLAHMIGSGKSNRTLMCYIITGLVVLFLILYYGLGRIVR</sequence>
<dbReference type="SMART" id="SM00397">
    <property type="entry name" value="t_SNARE"/>
    <property type="match status" value="1"/>
</dbReference>
<dbReference type="AlphaFoldDB" id="A0A913Y5D1"/>
<organism evidence="11 12">
    <name type="scientific">Exaiptasia diaphana</name>
    <name type="common">Tropical sea anemone</name>
    <name type="synonym">Aiptasia pulchella</name>
    <dbReference type="NCBI Taxonomy" id="2652724"/>
    <lineage>
        <taxon>Eukaryota</taxon>
        <taxon>Metazoa</taxon>
        <taxon>Cnidaria</taxon>
        <taxon>Anthozoa</taxon>
        <taxon>Hexacorallia</taxon>
        <taxon>Actiniaria</taxon>
        <taxon>Aiptasiidae</taxon>
        <taxon>Exaiptasia</taxon>
    </lineage>
</organism>
<evidence type="ECO:0000256" key="1">
    <source>
        <dbReference type="ARBA" id="ARBA00004394"/>
    </source>
</evidence>
<keyword evidence="2" id="KW-0813">Transport</keyword>
<comment type="subcellular location">
    <subcellularLocation>
        <location evidence="8">Endomembrane system</location>
        <topology evidence="8">Single-pass type IV membrane protein</topology>
    </subcellularLocation>
    <subcellularLocation>
        <location evidence="1">Golgi apparatus membrane</location>
    </subcellularLocation>
</comment>
<keyword evidence="12" id="KW-1185">Reference proteome</keyword>
<evidence type="ECO:0000256" key="7">
    <source>
        <dbReference type="ARBA" id="ARBA00023136"/>
    </source>
</evidence>
<evidence type="ECO:0000313" key="11">
    <source>
        <dbReference type="EnsemblMetazoa" id="XP_020914968.1"/>
    </source>
</evidence>
<keyword evidence="3 9" id="KW-0812">Transmembrane</keyword>
<dbReference type="GO" id="GO:0015031">
    <property type="term" value="P:protein transport"/>
    <property type="evidence" value="ECO:0007669"/>
    <property type="project" value="UniProtKB-KW"/>
</dbReference>
<dbReference type="GeneID" id="110252479"/>
<dbReference type="EnsemblMetazoa" id="XM_021059309.1">
    <property type="protein sequence ID" value="XP_020914968.1"/>
    <property type="gene ID" value="LOC110252479"/>
</dbReference>